<organism evidence="2 4">
    <name type="scientific">Ephemerocybe angulata</name>
    <dbReference type="NCBI Taxonomy" id="980116"/>
    <lineage>
        <taxon>Eukaryota</taxon>
        <taxon>Fungi</taxon>
        <taxon>Dikarya</taxon>
        <taxon>Basidiomycota</taxon>
        <taxon>Agaricomycotina</taxon>
        <taxon>Agaricomycetes</taxon>
        <taxon>Agaricomycetidae</taxon>
        <taxon>Agaricales</taxon>
        <taxon>Agaricineae</taxon>
        <taxon>Psathyrellaceae</taxon>
        <taxon>Ephemerocybe</taxon>
    </lineage>
</organism>
<dbReference type="EMBL" id="JACGCI010000132">
    <property type="protein sequence ID" value="KAF6743919.1"/>
    <property type="molecule type" value="Genomic_DNA"/>
</dbReference>
<reference evidence="2 4" key="1">
    <citation type="submission" date="2020-07" db="EMBL/GenBank/DDBJ databases">
        <title>Comparative genomics of pyrophilous fungi reveals a link between fire events and developmental genes.</title>
        <authorList>
            <consortium name="DOE Joint Genome Institute"/>
            <person name="Steindorff A.S."/>
            <person name="Carver A."/>
            <person name="Calhoun S."/>
            <person name="Stillman K."/>
            <person name="Liu H."/>
            <person name="Lipzen A."/>
            <person name="Pangilinan J."/>
            <person name="Labutti K."/>
            <person name="Bruns T.D."/>
            <person name="Grigoriev I.V."/>
        </authorList>
    </citation>
    <scope>NUCLEOTIDE SEQUENCE [LARGE SCALE GENOMIC DNA]</scope>
    <source>
        <strain evidence="2 4">CBS 144469</strain>
    </source>
</reference>
<sequence>MVVRDVRTRWNSTHAMIVRALLLRKAIDEWVIRTPEYRHVLLSKEDWKELECLDVIFEVRVLTLS</sequence>
<evidence type="ECO:0000313" key="1">
    <source>
        <dbReference type="EMBL" id="KAF6743919.1"/>
    </source>
</evidence>
<feature type="non-terminal residue" evidence="2">
    <location>
        <position position="1"/>
    </location>
</feature>
<dbReference type="OrthoDB" id="3264316at2759"/>
<evidence type="ECO:0000313" key="3">
    <source>
        <dbReference type="EMBL" id="KAF6750661.1"/>
    </source>
</evidence>
<accession>A0A8H6LYR5</accession>
<keyword evidence="4" id="KW-1185">Reference proteome</keyword>
<evidence type="ECO:0000313" key="2">
    <source>
        <dbReference type="EMBL" id="KAF6746989.1"/>
    </source>
</evidence>
<name>A0A8H6LYR5_9AGAR</name>
<protein>
    <submittedName>
        <fullName evidence="2">Uncharacterized protein</fullName>
    </submittedName>
</protein>
<dbReference type="EMBL" id="JACGCI010000086">
    <property type="protein sequence ID" value="KAF6746989.1"/>
    <property type="molecule type" value="Genomic_DNA"/>
</dbReference>
<dbReference type="Proteomes" id="UP000521943">
    <property type="component" value="Unassembled WGS sequence"/>
</dbReference>
<dbReference type="AlphaFoldDB" id="A0A8H6LYR5"/>
<evidence type="ECO:0000313" key="4">
    <source>
        <dbReference type="Proteomes" id="UP000521943"/>
    </source>
</evidence>
<proteinExistence type="predicted"/>
<dbReference type="EMBL" id="JACGCI010000055">
    <property type="protein sequence ID" value="KAF6750661.1"/>
    <property type="molecule type" value="Genomic_DNA"/>
</dbReference>
<comment type="caution">
    <text evidence="2">The sequence shown here is derived from an EMBL/GenBank/DDBJ whole genome shotgun (WGS) entry which is preliminary data.</text>
</comment>
<gene>
    <name evidence="3" type="ORF">DFP72DRAFT_773509</name>
    <name evidence="2" type="ORF">DFP72DRAFT_775159</name>
    <name evidence="1" type="ORF">DFP72DRAFT_787046</name>
</gene>